<keyword evidence="2" id="KW-1185">Reference proteome</keyword>
<reference evidence="1 2" key="1">
    <citation type="journal article" date="2019" name="New Phytol.">
        <title>Comparative genomics reveals unique wood-decay strategies and fruiting body development in the Schizophyllaceae.</title>
        <authorList>
            <person name="Almasi E."/>
            <person name="Sahu N."/>
            <person name="Krizsan K."/>
            <person name="Balint B."/>
            <person name="Kovacs G.M."/>
            <person name="Kiss B."/>
            <person name="Cseklye J."/>
            <person name="Drula E."/>
            <person name="Henrissat B."/>
            <person name="Nagy I."/>
            <person name="Chovatia M."/>
            <person name="Adam C."/>
            <person name="LaButti K."/>
            <person name="Lipzen A."/>
            <person name="Riley R."/>
            <person name="Grigoriev I.V."/>
            <person name="Nagy L.G."/>
        </authorList>
    </citation>
    <scope>NUCLEOTIDE SEQUENCE [LARGE SCALE GENOMIC DNA]</scope>
    <source>
        <strain evidence="1 2">NL-1724</strain>
    </source>
</reference>
<gene>
    <name evidence="1" type="ORF">BD626DRAFT_569068</name>
</gene>
<sequence>MPHHKHAAPQLPVPEMRFEQKYMSSIAPYIQTSWRPVAEQEASLSEEEHLGGTYEKLELKEKRRELVKETRIQWGHLVLKTTFDQVISPMLQGLVLAVLGHWITPVLQGVQSGVKTRVSKAEGSFSKGLRSFVSGLGVSTAGHA</sequence>
<accession>A0A550CG04</accession>
<dbReference type="EMBL" id="VDMD01000009">
    <property type="protein sequence ID" value="TRM63694.1"/>
    <property type="molecule type" value="Genomic_DNA"/>
</dbReference>
<dbReference type="Proteomes" id="UP000320762">
    <property type="component" value="Unassembled WGS sequence"/>
</dbReference>
<organism evidence="1 2">
    <name type="scientific">Schizophyllum amplum</name>
    <dbReference type="NCBI Taxonomy" id="97359"/>
    <lineage>
        <taxon>Eukaryota</taxon>
        <taxon>Fungi</taxon>
        <taxon>Dikarya</taxon>
        <taxon>Basidiomycota</taxon>
        <taxon>Agaricomycotina</taxon>
        <taxon>Agaricomycetes</taxon>
        <taxon>Agaricomycetidae</taxon>
        <taxon>Agaricales</taxon>
        <taxon>Schizophyllaceae</taxon>
        <taxon>Schizophyllum</taxon>
    </lineage>
</organism>
<evidence type="ECO:0000313" key="2">
    <source>
        <dbReference type="Proteomes" id="UP000320762"/>
    </source>
</evidence>
<name>A0A550CG04_9AGAR</name>
<comment type="caution">
    <text evidence="1">The sequence shown here is derived from an EMBL/GenBank/DDBJ whole genome shotgun (WGS) entry which is preliminary data.</text>
</comment>
<dbReference type="AlphaFoldDB" id="A0A550CG04"/>
<proteinExistence type="predicted"/>
<protein>
    <submittedName>
        <fullName evidence="1">Uncharacterized protein</fullName>
    </submittedName>
</protein>
<dbReference type="OrthoDB" id="2430343at2759"/>
<evidence type="ECO:0000313" key="1">
    <source>
        <dbReference type="EMBL" id="TRM63694.1"/>
    </source>
</evidence>